<keyword evidence="2" id="KW-1185">Reference proteome</keyword>
<gene>
    <name evidence="1" type="ORF">DSO57_1025916</name>
</gene>
<reference evidence="1" key="1">
    <citation type="submission" date="2022-04" db="EMBL/GenBank/DDBJ databases">
        <title>Genome of the entomopathogenic fungus Entomophthora muscae.</title>
        <authorList>
            <person name="Elya C."/>
            <person name="Lovett B.R."/>
            <person name="Lee E."/>
            <person name="Macias A.M."/>
            <person name="Hajek A.E."/>
            <person name="De Bivort B.L."/>
            <person name="Kasson M.T."/>
            <person name="De Fine Licht H.H."/>
            <person name="Stajich J.E."/>
        </authorList>
    </citation>
    <scope>NUCLEOTIDE SEQUENCE</scope>
    <source>
        <strain evidence="1">Berkeley</strain>
    </source>
</reference>
<evidence type="ECO:0000313" key="1">
    <source>
        <dbReference type="EMBL" id="KAJ9057089.1"/>
    </source>
</evidence>
<evidence type="ECO:0000313" key="2">
    <source>
        <dbReference type="Proteomes" id="UP001165960"/>
    </source>
</evidence>
<proteinExistence type="predicted"/>
<dbReference type="EMBL" id="QTSX02005828">
    <property type="protein sequence ID" value="KAJ9057089.1"/>
    <property type="molecule type" value="Genomic_DNA"/>
</dbReference>
<organism evidence="1 2">
    <name type="scientific">Entomophthora muscae</name>
    <dbReference type="NCBI Taxonomy" id="34485"/>
    <lineage>
        <taxon>Eukaryota</taxon>
        <taxon>Fungi</taxon>
        <taxon>Fungi incertae sedis</taxon>
        <taxon>Zoopagomycota</taxon>
        <taxon>Entomophthoromycotina</taxon>
        <taxon>Entomophthoromycetes</taxon>
        <taxon>Entomophthorales</taxon>
        <taxon>Entomophthoraceae</taxon>
        <taxon>Entomophthora</taxon>
    </lineage>
</organism>
<dbReference type="Proteomes" id="UP001165960">
    <property type="component" value="Unassembled WGS sequence"/>
</dbReference>
<name>A0ACC2S471_9FUNG</name>
<comment type="caution">
    <text evidence="1">The sequence shown here is derived from an EMBL/GenBank/DDBJ whole genome shotgun (WGS) entry which is preliminary data.</text>
</comment>
<protein>
    <submittedName>
        <fullName evidence="1">Uncharacterized protein</fullName>
    </submittedName>
</protein>
<sequence>MLKDDYEAPGLIPVLARKMASKLDLGHFKGPGEKPILEEGFFDPVSVNISLLLSGKVANAFLTWTVGSLAISISGASELRRDQETKQLYFLNWSSTHFEKQKQKRAICPQNGPPKAKLKYSE</sequence>
<accession>A0ACC2S471</accession>